<organism evidence="3">
    <name type="scientific">Nippostrongylus brasiliensis</name>
    <name type="common">Rat hookworm</name>
    <dbReference type="NCBI Taxonomy" id="27835"/>
    <lineage>
        <taxon>Eukaryota</taxon>
        <taxon>Metazoa</taxon>
        <taxon>Ecdysozoa</taxon>
        <taxon>Nematoda</taxon>
        <taxon>Chromadorea</taxon>
        <taxon>Rhabditida</taxon>
        <taxon>Rhabditina</taxon>
        <taxon>Rhabditomorpha</taxon>
        <taxon>Strongyloidea</taxon>
        <taxon>Heligmosomidae</taxon>
        <taxon>Nippostrongylus</taxon>
    </lineage>
</organism>
<dbReference type="WBParaSite" id="NBR_0000531701-mRNA-1">
    <property type="protein sequence ID" value="NBR_0000531701-mRNA-1"/>
    <property type="gene ID" value="NBR_0000531701"/>
</dbReference>
<evidence type="ECO:0000313" key="3">
    <source>
        <dbReference type="WBParaSite" id="NBR_0000531701-mRNA-1"/>
    </source>
</evidence>
<reference evidence="1 2" key="2">
    <citation type="submission" date="2018-11" db="EMBL/GenBank/DDBJ databases">
        <authorList>
            <consortium name="Pathogen Informatics"/>
        </authorList>
    </citation>
    <scope>NUCLEOTIDE SEQUENCE [LARGE SCALE GENOMIC DNA]</scope>
</reference>
<evidence type="ECO:0000313" key="2">
    <source>
        <dbReference type="Proteomes" id="UP000271162"/>
    </source>
</evidence>
<evidence type="ECO:0000313" key="1">
    <source>
        <dbReference type="EMBL" id="VDL68907.1"/>
    </source>
</evidence>
<gene>
    <name evidence="1" type="ORF">NBR_LOCUS5318</name>
</gene>
<protein>
    <submittedName>
        <fullName evidence="3">Pyrin domain-containing protein</fullName>
    </submittedName>
</protein>
<name>A0A0N4XS15_NIPBR</name>
<proteinExistence type="predicted"/>
<accession>A0A0N4XS15</accession>
<sequence>MMLNLYDVLVEHVWSQFMEKHSLTSVDRIVALLGRRKELDEVLQEKYVRRKEVKVGTTETGPSLDLKQADILINGRTLSQILENTVPE</sequence>
<dbReference type="STRING" id="27835.A0A0N4XS15"/>
<reference evidence="3" key="1">
    <citation type="submission" date="2017-02" db="UniProtKB">
        <authorList>
            <consortium name="WormBaseParasite"/>
        </authorList>
    </citation>
    <scope>IDENTIFICATION</scope>
</reference>
<dbReference type="Proteomes" id="UP000271162">
    <property type="component" value="Unassembled WGS sequence"/>
</dbReference>
<dbReference type="EMBL" id="UYSL01012404">
    <property type="protein sequence ID" value="VDL68907.1"/>
    <property type="molecule type" value="Genomic_DNA"/>
</dbReference>
<keyword evidence="2" id="KW-1185">Reference proteome</keyword>
<dbReference type="AlphaFoldDB" id="A0A0N4XS15"/>